<sequence length="1017" mass="111430">MGQLPLHIHHLQLLASVLLLSAAAGAADASHHAGSNTTGDLAALLAFKSQLSDPLGILRDGWTRNKSFCSWVGVSCSRRHQQRVTAVSLPDMPLQGGLIPHLGNLSFLHVLNLTNTSLTGSIPDVLARLPRIRILDLGHNSLSGPVPPTIFNMSRLEILLLGTNNLTGPIPSNQSFNLPLLRKIALHRNKFTGHLPSGLEDCHNLEVISIGGNLFVDTVPTWLAKLPRLSFVSIGRNELVGSIPSVLGNLTMLSVLDISFCNLSGQIPVELGKLSQLTVLHLSYNQLTGSFPAFLGNLSDLQFLVLESNLLTATVPSTLGNIRSLFHLDIRMNHLQGNLDFLGSLCNCRKLQILAISTNSFTGSLPNYVGNLSQNLLEFTAIRNKLTGRFPATLSNLSDIRKISFSDNQLTGEIPESIMMLENLEALDLSENSMTGPIPAQSGMLKNIVVIALNDNKFSGSIPDGLVNITTIQYIFLSSNNLSSTIPSHLFHLDNLIELSLFHNTLTGALPSDLSHMQAIDKIDLSSNLFVGRLPSSFGQLVMLSYLNLSQNSFDDSIPDSFHHLTNLATLDLSYNNLSGGIPNYLANFTYLTDLNLSFNELQGQIPNGGVFSSLSLQSLIGNKGLCGAPRIGFSPCLDKSTHSQHFLRFILPAGIVAVGALAACVYLLDKRKKKKHQNVTNSIHIADVIRHKLVSYHEIARATENFNESNLLGAGNFGKVFKAQLGHGLVVAVKVLNMHVERAMRSFDAECEVLRMARHRNLIRILNTCSNMDFRALLLQYMPNGSLESHLHGGIREPLGFIKRLDAMLGVAEAMEYLHHHHHQVVLHCDLKPSNVLFDEEMTSHVADFGIAKLLTGDDNSMISASMPGTIGYMAPELALMGKASRKSDVFSFGIMLLEVFTGKSPTGPMFIGEFSLRQWVSQAFPSMLMDVVDERFLQREDIDHRFHQQSSTTWSPASSSTRFDANLLVSIFELGLICSSESPEQRMTMNDVVLKLKDIKKDHFASELAREKASG</sequence>
<dbReference type="PROSITE" id="PS00107">
    <property type="entry name" value="PROTEIN_KINASE_ATP"/>
    <property type="match status" value="1"/>
</dbReference>
<dbReference type="PANTHER" id="PTHR48053">
    <property type="entry name" value="LEUCINE RICH REPEAT FAMILY PROTEIN, EXPRESSED"/>
    <property type="match status" value="1"/>
</dbReference>
<evidence type="ECO:0000256" key="15">
    <source>
        <dbReference type="ARBA" id="ARBA00022989"/>
    </source>
</evidence>
<dbReference type="FunFam" id="1.10.510.10:FF:000358">
    <property type="entry name" value="Putative leucine-rich repeat receptor-like serine/threonine-protein kinase"/>
    <property type="match status" value="1"/>
</dbReference>
<evidence type="ECO:0000256" key="6">
    <source>
        <dbReference type="ARBA" id="ARBA00022553"/>
    </source>
</evidence>
<dbReference type="PANTHER" id="PTHR48053:SF47">
    <property type="entry name" value="RECEPTOR KINASE-LIKE PROTEIN XA21"/>
    <property type="match status" value="1"/>
</dbReference>
<keyword evidence="26" id="KW-1185">Reference proteome</keyword>
<dbReference type="SMART" id="SM00369">
    <property type="entry name" value="LRR_TYP"/>
    <property type="match status" value="8"/>
</dbReference>
<dbReference type="Pfam" id="PF13855">
    <property type="entry name" value="LRR_8"/>
    <property type="match status" value="1"/>
</dbReference>
<feature type="transmembrane region" description="Helical" evidence="22">
    <location>
        <begin position="647"/>
        <end position="669"/>
    </location>
</feature>
<dbReference type="FunFam" id="3.80.10.10:FF:000400">
    <property type="entry name" value="Nuclear pore complex protein NUP107"/>
    <property type="match status" value="1"/>
</dbReference>
<dbReference type="Pfam" id="PF08263">
    <property type="entry name" value="LRRNT_2"/>
    <property type="match status" value="1"/>
</dbReference>
<dbReference type="KEGG" id="taes:123135714"/>
<dbReference type="PRINTS" id="PR00019">
    <property type="entry name" value="LEURICHRPT"/>
</dbReference>
<dbReference type="InterPro" id="IPR013210">
    <property type="entry name" value="LRR_N_plant-typ"/>
</dbReference>
<comment type="catalytic activity">
    <reaction evidence="20">
        <text>L-seryl-[protein] + ATP = O-phospho-L-seryl-[protein] + ADP + H(+)</text>
        <dbReference type="Rhea" id="RHEA:17989"/>
        <dbReference type="Rhea" id="RHEA-COMP:9863"/>
        <dbReference type="Rhea" id="RHEA-COMP:11604"/>
        <dbReference type="ChEBI" id="CHEBI:15378"/>
        <dbReference type="ChEBI" id="CHEBI:29999"/>
        <dbReference type="ChEBI" id="CHEBI:30616"/>
        <dbReference type="ChEBI" id="CHEBI:83421"/>
        <dbReference type="ChEBI" id="CHEBI:456216"/>
        <dbReference type="EC" id="2.7.11.1"/>
    </reaction>
</comment>
<dbReference type="SUPFAM" id="SSF56112">
    <property type="entry name" value="Protein kinase-like (PK-like)"/>
    <property type="match status" value="1"/>
</dbReference>
<dbReference type="InterPro" id="IPR000719">
    <property type="entry name" value="Prot_kinase_dom"/>
</dbReference>
<evidence type="ECO:0000256" key="16">
    <source>
        <dbReference type="ARBA" id="ARBA00023136"/>
    </source>
</evidence>
<proteinExistence type="inferred from homology"/>
<keyword evidence="7" id="KW-0433">Leucine-rich repeat</keyword>
<evidence type="ECO:0000256" key="10">
    <source>
        <dbReference type="ARBA" id="ARBA00022729"/>
    </source>
</evidence>
<dbReference type="Gramene" id="TraesSTA6B03G03432630.1">
    <property type="protein sequence ID" value="TraesSTA6B03G03432630.1"/>
    <property type="gene ID" value="TraesSTA6B03G03432630"/>
</dbReference>
<dbReference type="InterPro" id="IPR001611">
    <property type="entry name" value="Leu-rich_rpt"/>
</dbReference>
<reference evidence="25" key="2">
    <citation type="submission" date="2018-10" db="UniProtKB">
        <authorList>
            <consortium name="EnsemblPlants"/>
        </authorList>
    </citation>
    <scope>IDENTIFICATION</scope>
</reference>
<keyword evidence="6" id="KW-0597">Phosphoprotein</keyword>
<evidence type="ECO:0000256" key="9">
    <source>
        <dbReference type="ARBA" id="ARBA00022692"/>
    </source>
</evidence>
<dbReference type="Gramene" id="TraesCS6B02G071000.1">
    <property type="protein sequence ID" value="TraesCS6B02G071000.1"/>
    <property type="gene ID" value="TraesCS6B02G071000"/>
</dbReference>
<keyword evidence="11" id="KW-0677">Repeat</keyword>
<evidence type="ECO:0000256" key="20">
    <source>
        <dbReference type="ARBA" id="ARBA00048679"/>
    </source>
</evidence>
<keyword evidence="12 21" id="KW-0547">Nucleotide-binding</keyword>
<dbReference type="AlphaFoldDB" id="A0A3B6PEJ4"/>
<evidence type="ECO:0000256" key="21">
    <source>
        <dbReference type="PROSITE-ProRule" id="PRU10141"/>
    </source>
</evidence>
<dbReference type="EnsemblPlants" id="TraesCS6B02G071000.1">
    <property type="protein sequence ID" value="TraesCS6B02G071000.1"/>
    <property type="gene ID" value="TraesCS6B02G071000"/>
</dbReference>
<dbReference type="Gramene" id="TraesLDM6B03G03445140.1">
    <property type="protein sequence ID" value="TraesLDM6B03G03445140.1"/>
    <property type="gene ID" value="TraesLDM6B03G03445140"/>
</dbReference>
<dbReference type="Gene3D" id="3.30.200.20">
    <property type="entry name" value="Phosphorylase Kinase, domain 1"/>
    <property type="match status" value="1"/>
</dbReference>
<accession>A0A3B6PEJ4</accession>
<keyword evidence="13" id="KW-0418">Kinase</keyword>
<dbReference type="OrthoDB" id="676979at2759"/>
<dbReference type="GO" id="GO:0006952">
    <property type="term" value="P:defense response"/>
    <property type="evidence" value="ECO:0007669"/>
    <property type="project" value="UniProtKB-ARBA"/>
</dbReference>
<dbReference type="Gramene" id="TraesPARA_EIv1.0_2010670.1">
    <property type="protein sequence ID" value="TraesPARA_EIv1.0_2010670.1.CDS"/>
    <property type="gene ID" value="TraesPARA_EIv1.0_2010670"/>
</dbReference>
<keyword evidence="5" id="KW-0723">Serine/threonine-protein kinase</keyword>
<dbReference type="SMR" id="A0A3B6PEJ4"/>
<evidence type="ECO:0000313" key="25">
    <source>
        <dbReference type="EnsemblPlants" id="TraesCS6B02G071000.1"/>
    </source>
</evidence>
<dbReference type="Gramene" id="TraesRN6B0100156700.1">
    <property type="protein sequence ID" value="TraesRN6B0100156700.1"/>
    <property type="gene ID" value="TraesRN6B0100156700"/>
</dbReference>
<dbReference type="Gramene" id="TraesNOR6B03G03474570.1">
    <property type="protein sequence ID" value="TraesNOR6B03G03474570.1"/>
    <property type="gene ID" value="TraesNOR6B03G03474570"/>
</dbReference>
<evidence type="ECO:0000256" key="22">
    <source>
        <dbReference type="SAM" id="Phobius"/>
    </source>
</evidence>
<dbReference type="GO" id="GO:0004674">
    <property type="term" value="F:protein serine/threonine kinase activity"/>
    <property type="evidence" value="ECO:0007669"/>
    <property type="project" value="UniProtKB-KW"/>
</dbReference>
<comment type="catalytic activity">
    <reaction evidence="19">
        <text>L-threonyl-[protein] + ATP = O-phospho-L-threonyl-[protein] + ADP + H(+)</text>
        <dbReference type="Rhea" id="RHEA:46608"/>
        <dbReference type="Rhea" id="RHEA-COMP:11060"/>
        <dbReference type="Rhea" id="RHEA-COMP:11605"/>
        <dbReference type="ChEBI" id="CHEBI:15378"/>
        <dbReference type="ChEBI" id="CHEBI:30013"/>
        <dbReference type="ChEBI" id="CHEBI:30616"/>
        <dbReference type="ChEBI" id="CHEBI:61977"/>
        <dbReference type="ChEBI" id="CHEBI:456216"/>
        <dbReference type="EC" id="2.7.11.1"/>
    </reaction>
</comment>
<dbReference type="GeneID" id="123135714"/>
<evidence type="ECO:0000256" key="2">
    <source>
        <dbReference type="ARBA" id="ARBA00008684"/>
    </source>
</evidence>
<feature type="binding site" evidence="21">
    <location>
        <position position="735"/>
    </location>
    <ligand>
        <name>ATP</name>
        <dbReference type="ChEBI" id="CHEBI:30616"/>
    </ligand>
</feature>
<dbReference type="RefSeq" id="XP_044410833.1">
    <property type="nucleotide sequence ID" value="XM_044554898.1"/>
</dbReference>
<evidence type="ECO:0000256" key="5">
    <source>
        <dbReference type="ARBA" id="ARBA00022527"/>
    </source>
</evidence>
<name>A0A3B6PEJ4_WHEAT</name>
<dbReference type="InterPro" id="IPR032675">
    <property type="entry name" value="LRR_dom_sf"/>
</dbReference>
<dbReference type="PaxDb" id="4565-Traes_6BS_C3B62363E.2"/>
<dbReference type="InterPro" id="IPR051716">
    <property type="entry name" value="Plant_RL_S/T_kinase"/>
</dbReference>
<evidence type="ECO:0000256" key="11">
    <source>
        <dbReference type="ARBA" id="ARBA00022737"/>
    </source>
</evidence>
<keyword evidence="9 22" id="KW-0812">Transmembrane</keyword>
<feature type="signal peptide" evidence="23">
    <location>
        <begin position="1"/>
        <end position="29"/>
    </location>
</feature>
<keyword evidence="16 22" id="KW-0472">Membrane</keyword>
<evidence type="ECO:0000256" key="13">
    <source>
        <dbReference type="ARBA" id="ARBA00022777"/>
    </source>
</evidence>
<dbReference type="OMA" id="DLGCAMP"/>
<feature type="domain" description="Protein kinase" evidence="24">
    <location>
        <begin position="707"/>
        <end position="1007"/>
    </location>
</feature>
<dbReference type="InterPro" id="IPR055414">
    <property type="entry name" value="LRR_R13L4/SHOC2-like"/>
</dbReference>
<comment type="similarity">
    <text evidence="2">Belongs to the protein kinase superfamily. Ser/Thr protein kinase family.</text>
</comment>
<keyword evidence="18" id="KW-0325">Glycoprotein</keyword>
<keyword evidence="14 21" id="KW-0067">ATP-binding</keyword>
<evidence type="ECO:0000256" key="4">
    <source>
        <dbReference type="ARBA" id="ARBA00022475"/>
    </source>
</evidence>
<keyword evidence="4" id="KW-1003">Cell membrane</keyword>
<dbReference type="SMART" id="SM00220">
    <property type="entry name" value="S_TKc"/>
    <property type="match status" value="1"/>
</dbReference>
<evidence type="ECO:0000259" key="24">
    <source>
        <dbReference type="PROSITE" id="PS50011"/>
    </source>
</evidence>
<dbReference type="FunFam" id="3.80.10.10:FF:000453">
    <property type="entry name" value="Leucine-rich receptor-like protein kinase family protein"/>
    <property type="match status" value="1"/>
</dbReference>
<dbReference type="Gene3D" id="3.80.10.10">
    <property type="entry name" value="Ribonuclease Inhibitor"/>
    <property type="match status" value="3"/>
</dbReference>
<dbReference type="Pfam" id="PF00069">
    <property type="entry name" value="Pkinase"/>
    <property type="match status" value="1"/>
</dbReference>
<evidence type="ECO:0000256" key="3">
    <source>
        <dbReference type="ARBA" id="ARBA00012513"/>
    </source>
</evidence>
<evidence type="ECO:0000256" key="18">
    <source>
        <dbReference type="ARBA" id="ARBA00023180"/>
    </source>
</evidence>
<dbReference type="Gramene" id="TraesCS6B03G0166200.1">
    <property type="protein sequence ID" value="TraesCS6B03G0166200.1.CDS"/>
    <property type="gene ID" value="TraesCS6B03G0166200"/>
</dbReference>
<dbReference type="Pfam" id="PF00560">
    <property type="entry name" value="LRR_1"/>
    <property type="match status" value="4"/>
</dbReference>
<evidence type="ECO:0000256" key="14">
    <source>
        <dbReference type="ARBA" id="ARBA00022840"/>
    </source>
</evidence>
<dbReference type="SUPFAM" id="SSF52058">
    <property type="entry name" value="L domain-like"/>
    <property type="match status" value="2"/>
</dbReference>
<dbReference type="Proteomes" id="UP000019116">
    <property type="component" value="Chromosome 6B"/>
</dbReference>
<comment type="subcellular location">
    <subcellularLocation>
        <location evidence="1">Cell membrane</location>
        <topology evidence="1">Single-pass membrane protein</topology>
    </subcellularLocation>
</comment>
<evidence type="ECO:0000256" key="12">
    <source>
        <dbReference type="ARBA" id="ARBA00022741"/>
    </source>
</evidence>
<evidence type="ECO:0000256" key="23">
    <source>
        <dbReference type="SAM" id="SignalP"/>
    </source>
</evidence>
<keyword evidence="17" id="KW-0675">Receptor</keyword>
<dbReference type="GO" id="GO:0005524">
    <property type="term" value="F:ATP binding"/>
    <property type="evidence" value="ECO:0007669"/>
    <property type="project" value="UniProtKB-UniRule"/>
</dbReference>
<evidence type="ECO:0000256" key="7">
    <source>
        <dbReference type="ARBA" id="ARBA00022614"/>
    </source>
</evidence>
<dbReference type="Gramene" id="TraesKAR6B01G0035360.1">
    <property type="protein sequence ID" value="cds.TraesKAR6B01G0035360.1"/>
    <property type="gene ID" value="TraesKAR6B01G0035360"/>
</dbReference>
<organism evidence="25">
    <name type="scientific">Triticum aestivum</name>
    <name type="common">Wheat</name>
    <dbReference type="NCBI Taxonomy" id="4565"/>
    <lineage>
        <taxon>Eukaryota</taxon>
        <taxon>Viridiplantae</taxon>
        <taxon>Streptophyta</taxon>
        <taxon>Embryophyta</taxon>
        <taxon>Tracheophyta</taxon>
        <taxon>Spermatophyta</taxon>
        <taxon>Magnoliopsida</taxon>
        <taxon>Liliopsida</taxon>
        <taxon>Poales</taxon>
        <taxon>Poaceae</taxon>
        <taxon>BOP clade</taxon>
        <taxon>Pooideae</taxon>
        <taxon>Triticodae</taxon>
        <taxon>Triticeae</taxon>
        <taxon>Triticinae</taxon>
        <taxon>Triticum</taxon>
    </lineage>
</organism>
<dbReference type="InterPro" id="IPR011009">
    <property type="entry name" value="Kinase-like_dom_sf"/>
</dbReference>
<keyword evidence="10 23" id="KW-0732">Signal</keyword>
<dbReference type="Pfam" id="PF23598">
    <property type="entry name" value="LRR_14"/>
    <property type="match status" value="1"/>
</dbReference>
<reference evidence="25" key="1">
    <citation type="submission" date="2018-08" db="EMBL/GenBank/DDBJ databases">
        <authorList>
            <person name="Rossello M."/>
        </authorList>
    </citation>
    <scope>NUCLEOTIDE SEQUENCE [LARGE SCALE GENOMIC DNA]</scope>
    <source>
        <strain evidence="25">cv. Chinese Spring</strain>
    </source>
</reference>
<dbReference type="PROSITE" id="PS50011">
    <property type="entry name" value="PROTEIN_KINASE_DOM"/>
    <property type="match status" value="1"/>
</dbReference>
<dbReference type="InterPro" id="IPR017441">
    <property type="entry name" value="Protein_kinase_ATP_BS"/>
</dbReference>
<evidence type="ECO:0000256" key="1">
    <source>
        <dbReference type="ARBA" id="ARBA00004162"/>
    </source>
</evidence>
<keyword evidence="8" id="KW-0808">Transferase</keyword>
<dbReference type="InterPro" id="IPR003591">
    <property type="entry name" value="Leu-rich_rpt_typical-subtyp"/>
</dbReference>
<dbReference type="GO" id="GO:0051707">
    <property type="term" value="P:response to other organism"/>
    <property type="evidence" value="ECO:0007669"/>
    <property type="project" value="UniProtKB-ARBA"/>
</dbReference>
<dbReference type="Gene3D" id="1.10.510.10">
    <property type="entry name" value="Transferase(Phosphotransferase) domain 1"/>
    <property type="match status" value="1"/>
</dbReference>
<evidence type="ECO:0000256" key="17">
    <source>
        <dbReference type="ARBA" id="ARBA00023170"/>
    </source>
</evidence>
<evidence type="ECO:0000313" key="26">
    <source>
        <dbReference type="Proteomes" id="UP000019116"/>
    </source>
</evidence>
<evidence type="ECO:0000256" key="8">
    <source>
        <dbReference type="ARBA" id="ARBA00022679"/>
    </source>
</evidence>
<protein>
    <recommendedName>
        <fullName evidence="3">non-specific serine/threonine protein kinase</fullName>
        <ecNumber evidence="3">2.7.11.1</ecNumber>
    </recommendedName>
</protein>
<dbReference type="EC" id="2.7.11.1" evidence="3"/>
<dbReference type="STRING" id="4565.A0A3B6PEJ4"/>
<feature type="chain" id="PRO_5043178889" description="non-specific serine/threonine protein kinase" evidence="23">
    <location>
        <begin position="30"/>
        <end position="1017"/>
    </location>
</feature>
<evidence type="ECO:0000256" key="19">
    <source>
        <dbReference type="ARBA" id="ARBA00047899"/>
    </source>
</evidence>
<dbReference type="GO" id="GO:0005886">
    <property type="term" value="C:plasma membrane"/>
    <property type="evidence" value="ECO:0007669"/>
    <property type="project" value="UniProtKB-SubCell"/>
</dbReference>
<keyword evidence="15 22" id="KW-1133">Transmembrane helix</keyword>
<dbReference type="PROSITE" id="PS00108">
    <property type="entry name" value="PROTEIN_KINASE_ST"/>
    <property type="match status" value="1"/>
</dbReference>
<dbReference type="InterPro" id="IPR008271">
    <property type="entry name" value="Ser/Thr_kinase_AS"/>
</dbReference>
<dbReference type="Gramene" id="TraesLAC6B03G03395470.1">
    <property type="protein sequence ID" value="TraesLAC6B03G03395470.1"/>
    <property type="gene ID" value="TraesLAC6B03G03395470"/>
</dbReference>
<dbReference type="GO" id="GO:0009791">
    <property type="term" value="P:post-embryonic development"/>
    <property type="evidence" value="ECO:0007669"/>
    <property type="project" value="UniProtKB-ARBA"/>
</dbReference>
<dbReference type="FunFam" id="3.80.10.10:FF:000317">
    <property type="entry name" value="Inactive leucine-rich repeat receptor-like protein kinase"/>
    <property type="match status" value="1"/>
</dbReference>
<gene>
    <name evidence="25" type="primary">LOC123135714</name>
</gene>
<dbReference type="FunFam" id="3.30.200.20:FF:000661">
    <property type="entry name" value="Serine-threonine protein kinase plant-type"/>
    <property type="match status" value="1"/>
</dbReference>
<dbReference type="Gramene" id="TraesARI6B03G03399410.1">
    <property type="protein sequence ID" value="TraesARI6B03G03399410.1"/>
    <property type="gene ID" value="TraesARI6B03G03399410"/>
</dbReference>